<dbReference type="PANTHER" id="PTHR38730">
    <property type="entry name" value="SLL7028 PROTEIN"/>
    <property type="match status" value="1"/>
</dbReference>
<evidence type="ECO:0000256" key="1">
    <source>
        <dbReference type="SAM" id="MobiDB-lite"/>
    </source>
</evidence>
<evidence type="ECO:0000259" key="2">
    <source>
        <dbReference type="Pfam" id="PF09967"/>
    </source>
</evidence>
<dbReference type="Proteomes" id="UP000326944">
    <property type="component" value="Chromosome"/>
</dbReference>
<dbReference type="Pfam" id="PF09967">
    <property type="entry name" value="DUF2201"/>
    <property type="match status" value="1"/>
</dbReference>
<feature type="domain" description="VWA-like" evidence="2">
    <location>
        <begin position="253"/>
        <end position="375"/>
    </location>
</feature>
<gene>
    <name evidence="4" type="ORF">FJR48_09975</name>
</gene>
<dbReference type="KEGG" id="sulg:FJR48_09975"/>
<protein>
    <recommendedName>
        <fullName evidence="6">Metal-dependent peptidase</fullName>
    </recommendedName>
</protein>
<dbReference type="Pfam" id="PF13203">
    <property type="entry name" value="DUF2201_N"/>
    <property type="match status" value="1"/>
</dbReference>
<feature type="compositionally biased region" description="Basic and acidic residues" evidence="1">
    <location>
        <begin position="153"/>
        <end position="166"/>
    </location>
</feature>
<dbReference type="InterPro" id="IPR018698">
    <property type="entry name" value="VWA-like_dom"/>
</dbReference>
<evidence type="ECO:0000313" key="4">
    <source>
        <dbReference type="EMBL" id="QFR50035.1"/>
    </source>
</evidence>
<dbReference type="AlphaFoldDB" id="A0A5P8P2Y2"/>
<dbReference type="PANTHER" id="PTHR38730:SF1">
    <property type="entry name" value="SLL7028 PROTEIN"/>
    <property type="match status" value="1"/>
</dbReference>
<dbReference type="RefSeq" id="WP_152307983.1">
    <property type="nucleotide sequence ID" value="NZ_CP043617.1"/>
</dbReference>
<feature type="domain" description="Putative metallopeptidase" evidence="3">
    <location>
        <begin position="5"/>
        <end position="245"/>
    </location>
</feature>
<evidence type="ECO:0008006" key="6">
    <source>
        <dbReference type="Google" id="ProtNLM"/>
    </source>
</evidence>
<organism evidence="4 5">
    <name type="scientific">Sulfurimonas lithotrophica</name>
    <dbReference type="NCBI Taxonomy" id="2590022"/>
    <lineage>
        <taxon>Bacteria</taxon>
        <taxon>Pseudomonadati</taxon>
        <taxon>Campylobacterota</taxon>
        <taxon>Epsilonproteobacteria</taxon>
        <taxon>Campylobacterales</taxon>
        <taxon>Sulfurimonadaceae</taxon>
        <taxon>Sulfurimonas</taxon>
    </lineage>
</organism>
<sequence>MSSADKISKAKAKLLVDYPFFGSLASRVDIVQNDDIEAFRANESKLEYSTLFINEASIDEIEFALANSAMHASLSHENRKNNRSGWLWQMATDYAINDMLVESGLERPYQAHYSKRFEGLYAEEIYALLKDDILRDDENLEYEADNADDIEKDDSKQNNETKKESSTEQILNDQLFEEFVLSEIQKEKDDARFPEAVKRFFSLDAKGKINWRDELRDAIDRYARDDFTMMPPNKKYLYMGFYLPSAISETFNLVVAIDSSGSIDDELLSEFLSELNYLMLSVPKYKIDVLICDDKIHSHNTFYTGDTLEVDVKGGGGTDFRPVFSYIEESLEDTKLLLYFSDLDGVFPKDKPNYEVKWVSKNDVEIPFGDVILIDK</sequence>
<feature type="region of interest" description="Disordered" evidence="1">
    <location>
        <begin position="144"/>
        <end position="168"/>
    </location>
</feature>
<evidence type="ECO:0000259" key="3">
    <source>
        <dbReference type="Pfam" id="PF13203"/>
    </source>
</evidence>
<dbReference type="EMBL" id="CP043617">
    <property type="protein sequence ID" value="QFR50035.1"/>
    <property type="molecule type" value="Genomic_DNA"/>
</dbReference>
<evidence type="ECO:0000313" key="5">
    <source>
        <dbReference type="Proteomes" id="UP000326944"/>
    </source>
</evidence>
<name>A0A5P8P2Y2_9BACT</name>
<accession>A0A5P8P2Y2</accession>
<proteinExistence type="predicted"/>
<keyword evidence="5" id="KW-1185">Reference proteome</keyword>
<dbReference type="OrthoDB" id="9761650at2"/>
<reference evidence="4 5" key="1">
    <citation type="submission" date="2019-09" db="EMBL/GenBank/DDBJ databases">
        <title>Sulfurimonas gotlandica sp. nov., a chemoautotrophic and psychrotolerant epsilonproteobacterium isolated from a pelagic redoxcline, and an emended description of the genus Sulfurimonas.</title>
        <authorList>
            <person name="Wang S."/>
            <person name="Jiang L."/>
            <person name="Shao S."/>
        </authorList>
    </citation>
    <scope>NUCLEOTIDE SEQUENCE [LARGE SCALE GENOMIC DNA]</scope>
    <source>
        <strain evidence="4 5">GYSZ_1</strain>
    </source>
</reference>
<dbReference type="InterPro" id="IPR025154">
    <property type="entry name" value="Put_metallopeptidase_dom"/>
</dbReference>